<dbReference type="PANTHER" id="PTHR30313">
    <property type="entry name" value="DNA PRIMASE"/>
    <property type="match status" value="1"/>
</dbReference>
<dbReference type="InterPro" id="IPR006171">
    <property type="entry name" value="TOPRIM_dom"/>
</dbReference>
<evidence type="ECO:0000313" key="4">
    <source>
        <dbReference type="Proteomes" id="UP001501020"/>
    </source>
</evidence>
<feature type="region of interest" description="Disordered" evidence="1">
    <location>
        <begin position="1"/>
        <end position="33"/>
    </location>
</feature>
<feature type="compositionally biased region" description="Low complexity" evidence="1">
    <location>
        <begin position="447"/>
        <end position="467"/>
    </location>
</feature>
<dbReference type="InterPro" id="IPR050219">
    <property type="entry name" value="DnaG_primase"/>
</dbReference>
<feature type="domain" description="Toprim" evidence="2">
    <location>
        <begin position="209"/>
        <end position="298"/>
    </location>
</feature>
<gene>
    <name evidence="3" type="ORF">GCM10009727_51880</name>
</gene>
<protein>
    <recommendedName>
        <fullName evidence="2">Toprim domain-containing protein</fullName>
    </recommendedName>
</protein>
<dbReference type="RefSeq" id="WP_344272180.1">
    <property type="nucleotide sequence ID" value="NZ_BAAAMR010000050.1"/>
</dbReference>
<dbReference type="EMBL" id="BAAAMR010000050">
    <property type="protein sequence ID" value="GAA2148783.1"/>
    <property type="molecule type" value="Genomic_DNA"/>
</dbReference>
<accession>A0ABN2ZW19</accession>
<keyword evidence="4" id="KW-1185">Reference proteome</keyword>
<dbReference type="Pfam" id="PF08275">
    <property type="entry name" value="DNAG_N"/>
    <property type="match status" value="1"/>
</dbReference>
<dbReference type="PANTHER" id="PTHR30313:SF2">
    <property type="entry name" value="DNA PRIMASE"/>
    <property type="match status" value="1"/>
</dbReference>
<dbReference type="Gene3D" id="3.40.1360.10">
    <property type="match status" value="1"/>
</dbReference>
<dbReference type="CDD" id="cd03364">
    <property type="entry name" value="TOPRIM_DnaG_primases"/>
    <property type="match status" value="1"/>
</dbReference>
<feature type="compositionally biased region" description="Low complexity" evidence="1">
    <location>
        <begin position="413"/>
        <end position="435"/>
    </location>
</feature>
<dbReference type="PROSITE" id="PS50880">
    <property type="entry name" value="TOPRIM"/>
    <property type="match status" value="1"/>
</dbReference>
<proteinExistence type="predicted"/>
<comment type="caution">
    <text evidence="3">The sequence shown here is derived from an EMBL/GenBank/DDBJ whole genome shotgun (WGS) entry which is preliminary data.</text>
</comment>
<name>A0ABN2ZW19_9ACTN</name>
<dbReference type="InterPro" id="IPR034151">
    <property type="entry name" value="TOPRIM_DnaG_bac"/>
</dbReference>
<dbReference type="Gene3D" id="3.90.980.10">
    <property type="entry name" value="DNA primase, catalytic core, N-terminal domain"/>
    <property type="match status" value="1"/>
</dbReference>
<sequence>MQVPDEPTWRRVGDTPQPEDLRRQAGSARRRAAALRAGAEAIQASLTEPDRPDTVDSGLMKQLIEMTTEAEEFFQTQLPRTNAQRYLASRGVDAVAQRLWGIGYAPDNWRTLTDHLRGRGYDDETIVAGGLAKWRSDRSNIVDLFRHRVVFPVRDEHGVTRGFVGRAGRGSRTDNSNVKYLNTPDGPIFHKSQILFGLAEARAALATGARPVIVEGPMDAIAVSRAAPLRYAGLALCGIGLSPHHVAALARTAPLDTGVLTALDADPAGRAGMIAAYPLLAAISRRTGYGNVDAATLPPRVDPAEILQTKGPPALVDVLDQTRPLTDLVIDDHVDRWNTNTLEGKTLALRTTAETLIDMPRHEVARQTARLAERLELPHWLVVETLADTLIHADDAPKRIARRDRDLGGGPGSSFTAPPAHPATAAARTASPAFPQTIAATTKQRVSPHSPSAPGRPAPARNPSLER</sequence>
<evidence type="ECO:0000259" key="2">
    <source>
        <dbReference type="PROSITE" id="PS50880"/>
    </source>
</evidence>
<feature type="compositionally biased region" description="Basic and acidic residues" evidence="1">
    <location>
        <begin position="7"/>
        <end position="23"/>
    </location>
</feature>
<feature type="region of interest" description="Disordered" evidence="1">
    <location>
        <begin position="402"/>
        <end position="467"/>
    </location>
</feature>
<reference evidence="3 4" key="1">
    <citation type="journal article" date="2019" name="Int. J. Syst. Evol. Microbiol.">
        <title>The Global Catalogue of Microorganisms (GCM) 10K type strain sequencing project: providing services to taxonomists for standard genome sequencing and annotation.</title>
        <authorList>
            <consortium name="The Broad Institute Genomics Platform"/>
            <consortium name="The Broad Institute Genome Sequencing Center for Infectious Disease"/>
            <person name="Wu L."/>
            <person name="Ma J."/>
        </authorList>
    </citation>
    <scope>NUCLEOTIDE SEQUENCE [LARGE SCALE GENOMIC DNA]</scope>
    <source>
        <strain evidence="3 4">JCM 13850</strain>
    </source>
</reference>
<dbReference type="InterPro" id="IPR013264">
    <property type="entry name" value="DNAG_N"/>
</dbReference>
<dbReference type="InterPro" id="IPR037068">
    <property type="entry name" value="DNA_primase_core_N_sf"/>
</dbReference>
<dbReference type="SUPFAM" id="SSF56731">
    <property type="entry name" value="DNA primase core"/>
    <property type="match status" value="1"/>
</dbReference>
<dbReference type="Pfam" id="PF13155">
    <property type="entry name" value="Toprim_2"/>
    <property type="match status" value="1"/>
</dbReference>
<organism evidence="3 4">
    <name type="scientific">Actinomadura napierensis</name>
    <dbReference type="NCBI Taxonomy" id="267854"/>
    <lineage>
        <taxon>Bacteria</taxon>
        <taxon>Bacillati</taxon>
        <taxon>Actinomycetota</taxon>
        <taxon>Actinomycetes</taxon>
        <taxon>Streptosporangiales</taxon>
        <taxon>Thermomonosporaceae</taxon>
        <taxon>Actinomadura</taxon>
    </lineage>
</organism>
<evidence type="ECO:0000256" key="1">
    <source>
        <dbReference type="SAM" id="MobiDB-lite"/>
    </source>
</evidence>
<evidence type="ECO:0000313" key="3">
    <source>
        <dbReference type="EMBL" id="GAA2148783.1"/>
    </source>
</evidence>
<dbReference type="Proteomes" id="UP001501020">
    <property type="component" value="Unassembled WGS sequence"/>
</dbReference>